<sequence>MNHLGHTTALQERLIEFNSGDLEAREAIIEHTCERLRLRTRQMLRSFPTVSRWSQTDDVLQNAMIRLHKSLAQVKPESPKQFYGLAGTQIRRELIDLARRFSGAEGVGANHDTNAGETAGKSADTNYEPESLEHWSEFHVAVEQLSEDQQAVVGLLWYDGMSQPEASKVLGISLATLKRRWQAARLQLSEQLKSHWID</sequence>
<comment type="caution">
    <text evidence="7">The sequence shown here is derived from an EMBL/GenBank/DDBJ whole genome shotgun (WGS) entry which is preliminary data.</text>
</comment>
<keyword evidence="8" id="KW-1185">Reference proteome</keyword>
<proteinExistence type="predicted"/>
<dbReference type="GO" id="GO:0006352">
    <property type="term" value="P:DNA-templated transcription initiation"/>
    <property type="evidence" value="ECO:0007669"/>
    <property type="project" value="InterPro"/>
</dbReference>
<dbReference type="InterPro" id="IPR053812">
    <property type="entry name" value="HTH_Sigma70_ECF-like"/>
</dbReference>
<evidence type="ECO:0000256" key="5">
    <source>
        <dbReference type="SAM" id="MobiDB-lite"/>
    </source>
</evidence>
<dbReference type="RefSeq" id="WP_146535541.1">
    <property type="nucleotide sequence ID" value="NZ_SJPX01000004.1"/>
</dbReference>
<dbReference type="PANTHER" id="PTHR30385">
    <property type="entry name" value="SIGMA FACTOR F FLAGELLAR"/>
    <property type="match status" value="1"/>
</dbReference>
<feature type="domain" description="RNA polymerase sigma-70 ECF-like HTH" evidence="6">
    <location>
        <begin position="16"/>
        <end position="193"/>
    </location>
</feature>
<dbReference type="OrthoDB" id="283468at2"/>
<evidence type="ECO:0000259" key="6">
    <source>
        <dbReference type="Pfam" id="PF07638"/>
    </source>
</evidence>
<dbReference type="NCBIfam" id="TIGR02937">
    <property type="entry name" value="sigma70-ECF"/>
    <property type="match status" value="1"/>
</dbReference>
<dbReference type="Gene3D" id="1.10.1740.10">
    <property type="match status" value="1"/>
</dbReference>
<name>A0A5C6ENS9_9BACT</name>
<keyword evidence="1" id="KW-0805">Transcription regulation</keyword>
<accession>A0A5C6ENS9</accession>
<keyword evidence="3" id="KW-0238">DNA-binding</keyword>
<dbReference type="Gene3D" id="1.10.10.10">
    <property type="entry name" value="Winged helix-like DNA-binding domain superfamily/Winged helix DNA-binding domain"/>
    <property type="match status" value="1"/>
</dbReference>
<dbReference type="InterPro" id="IPR014284">
    <property type="entry name" value="RNA_pol_sigma-70_dom"/>
</dbReference>
<dbReference type="SUPFAM" id="SSF88946">
    <property type="entry name" value="Sigma2 domain of RNA polymerase sigma factors"/>
    <property type="match status" value="1"/>
</dbReference>
<dbReference type="InterPro" id="IPR036388">
    <property type="entry name" value="WH-like_DNA-bd_sf"/>
</dbReference>
<keyword evidence="4" id="KW-0804">Transcription</keyword>
<dbReference type="GO" id="GO:0016987">
    <property type="term" value="F:sigma factor activity"/>
    <property type="evidence" value="ECO:0007669"/>
    <property type="project" value="UniProtKB-KW"/>
</dbReference>
<dbReference type="InterPro" id="IPR013325">
    <property type="entry name" value="RNA_pol_sigma_r2"/>
</dbReference>
<protein>
    <submittedName>
        <fullName evidence="7">RNA polymerase sigma factor</fullName>
    </submittedName>
</protein>
<organism evidence="7 8">
    <name type="scientific">Rubripirellula reticaptiva</name>
    <dbReference type="NCBI Taxonomy" id="2528013"/>
    <lineage>
        <taxon>Bacteria</taxon>
        <taxon>Pseudomonadati</taxon>
        <taxon>Planctomycetota</taxon>
        <taxon>Planctomycetia</taxon>
        <taxon>Pirellulales</taxon>
        <taxon>Pirellulaceae</taxon>
        <taxon>Rubripirellula</taxon>
    </lineage>
</organism>
<dbReference type="Proteomes" id="UP000317977">
    <property type="component" value="Unassembled WGS sequence"/>
</dbReference>
<dbReference type="InterPro" id="IPR013324">
    <property type="entry name" value="RNA_pol_sigma_r3/r4-like"/>
</dbReference>
<keyword evidence="2" id="KW-0731">Sigma factor</keyword>
<reference evidence="7 8" key="1">
    <citation type="submission" date="2019-02" db="EMBL/GenBank/DDBJ databases">
        <title>Deep-cultivation of Planctomycetes and their phenomic and genomic characterization uncovers novel biology.</title>
        <authorList>
            <person name="Wiegand S."/>
            <person name="Jogler M."/>
            <person name="Boedeker C."/>
            <person name="Pinto D."/>
            <person name="Vollmers J."/>
            <person name="Rivas-Marin E."/>
            <person name="Kohn T."/>
            <person name="Peeters S.H."/>
            <person name="Heuer A."/>
            <person name="Rast P."/>
            <person name="Oberbeckmann S."/>
            <person name="Bunk B."/>
            <person name="Jeske O."/>
            <person name="Meyerdierks A."/>
            <person name="Storesund J.E."/>
            <person name="Kallscheuer N."/>
            <person name="Luecker S."/>
            <person name="Lage O.M."/>
            <person name="Pohl T."/>
            <person name="Merkel B.J."/>
            <person name="Hornburger P."/>
            <person name="Mueller R.-W."/>
            <person name="Bruemmer F."/>
            <person name="Labrenz M."/>
            <person name="Spormann A.M."/>
            <person name="Op Den Camp H."/>
            <person name="Overmann J."/>
            <person name="Amann R."/>
            <person name="Jetten M.S.M."/>
            <person name="Mascher T."/>
            <person name="Medema M.H."/>
            <person name="Devos D.P."/>
            <person name="Kaster A.-K."/>
            <person name="Ovreas L."/>
            <person name="Rohde M."/>
            <person name="Galperin M.Y."/>
            <person name="Jogler C."/>
        </authorList>
    </citation>
    <scope>NUCLEOTIDE SEQUENCE [LARGE SCALE GENOMIC DNA]</scope>
    <source>
        <strain evidence="7 8">Poly59</strain>
    </source>
</reference>
<feature type="region of interest" description="Disordered" evidence="5">
    <location>
        <begin position="106"/>
        <end position="125"/>
    </location>
</feature>
<dbReference type="SUPFAM" id="SSF88659">
    <property type="entry name" value="Sigma3 and sigma4 domains of RNA polymerase sigma factors"/>
    <property type="match status" value="1"/>
</dbReference>
<evidence type="ECO:0000256" key="4">
    <source>
        <dbReference type="ARBA" id="ARBA00023163"/>
    </source>
</evidence>
<dbReference type="Pfam" id="PF07638">
    <property type="entry name" value="Sigma70_ECF"/>
    <property type="match status" value="1"/>
</dbReference>
<dbReference type="AlphaFoldDB" id="A0A5C6ENS9"/>
<evidence type="ECO:0000256" key="2">
    <source>
        <dbReference type="ARBA" id="ARBA00023082"/>
    </source>
</evidence>
<evidence type="ECO:0000256" key="3">
    <source>
        <dbReference type="ARBA" id="ARBA00023125"/>
    </source>
</evidence>
<dbReference type="GO" id="GO:0003677">
    <property type="term" value="F:DNA binding"/>
    <property type="evidence" value="ECO:0007669"/>
    <property type="project" value="UniProtKB-KW"/>
</dbReference>
<evidence type="ECO:0000256" key="1">
    <source>
        <dbReference type="ARBA" id="ARBA00023015"/>
    </source>
</evidence>
<dbReference type="EMBL" id="SJPX01000004">
    <property type="protein sequence ID" value="TWU49256.1"/>
    <property type="molecule type" value="Genomic_DNA"/>
</dbReference>
<evidence type="ECO:0000313" key="8">
    <source>
        <dbReference type="Proteomes" id="UP000317977"/>
    </source>
</evidence>
<evidence type="ECO:0000313" key="7">
    <source>
        <dbReference type="EMBL" id="TWU49256.1"/>
    </source>
</evidence>
<gene>
    <name evidence="7" type="ORF">Poly59_38700</name>
</gene>